<dbReference type="InterPro" id="IPR036514">
    <property type="entry name" value="SGNH_hydro_sf"/>
</dbReference>
<dbReference type="GO" id="GO:0016788">
    <property type="term" value="F:hydrolase activity, acting on ester bonds"/>
    <property type="evidence" value="ECO:0007669"/>
    <property type="project" value="InterPro"/>
</dbReference>
<sequence length="182" mass="20643">MVAFGQLSLFLVTLLTNSANIVSAAPSWTSKGFCWDEIDNLFVFGDSYTYTEGKLGTPWYSWNNFTSPSDVHHDPILLNKTSADGPNWVEYLTNCFEGLPQTCHPHLYNFAYGGADIDPTAITKHDQYTKSFVEQIDQWKVSVNDYVPWKPSNTLAAFWIGINDVGDTWEWTNASNKNTMYM</sequence>
<organism evidence="2">
    <name type="scientific">Lichtheimia ramosa</name>
    <dbReference type="NCBI Taxonomy" id="688394"/>
    <lineage>
        <taxon>Eukaryota</taxon>
        <taxon>Fungi</taxon>
        <taxon>Fungi incertae sedis</taxon>
        <taxon>Mucoromycota</taxon>
        <taxon>Mucoromycotina</taxon>
        <taxon>Mucoromycetes</taxon>
        <taxon>Mucorales</taxon>
        <taxon>Lichtheimiaceae</taxon>
        <taxon>Lichtheimia</taxon>
    </lineage>
</organism>
<evidence type="ECO:0008006" key="3">
    <source>
        <dbReference type="Google" id="ProtNLM"/>
    </source>
</evidence>
<feature type="signal peptide" evidence="1">
    <location>
        <begin position="1"/>
        <end position="24"/>
    </location>
</feature>
<dbReference type="SUPFAM" id="SSF52266">
    <property type="entry name" value="SGNH hydrolase"/>
    <property type="match status" value="1"/>
</dbReference>
<dbReference type="Pfam" id="PF00657">
    <property type="entry name" value="Lipase_GDSL"/>
    <property type="match status" value="1"/>
</dbReference>
<dbReference type="Gene3D" id="3.40.50.1110">
    <property type="entry name" value="SGNH hydrolase"/>
    <property type="match status" value="1"/>
</dbReference>
<name>A0A077WYX8_9FUNG</name>
<evidence type="ECO:0000256" key="1">
    <source>
        <dbReference type="SAM" id="SignalP"/>
    </source>
</evidence>
<proteinExistence type="predicted"/>
<protein>
    <recommendedName>
        <fullName evidence="3">Carbohydrate esterase family 16 protein</fullName>
    </recommendedName>
</protein>
<dbReference type="EMBL" id="LK023368">
    <property type="protein sequence ID" value="CDS12816.1"/>
    <property type="molecule type" value="Genomic_DNA"/>
</dbReference>
<dbReference type="InterPro" id="IPR001087">
    <property type="entry name" value="GDSL"/>
</dbReference>
<gene>
    <name evidence="2" type="ORF">LRAMOSA05000</name>
</gene>
<reference evidence="2" key="1">
    <citation type="journal article" date="2014" name="Genome Announc.">
        <title>De novo whole-genome sequence and genome annotation of Lichtheimia ramosa.</title>
        <authorList>
            <person name="Linde J."/>
            <person name="Schwartze V."/>
            <person name="Binder U."/>
            <person name="Lass-Florl C."/>
            <person name="Voigt K."/>
            <person name="Horn F."/>
        </authorList>
    </citation>
    <scope>NUCLEOTIDE SEQUENCE</scope>
    <source>
        <strain evidence="2">JMRC FSU:6197</strain>
    </source>
</reference>
<dbReference type="AlphaFoldDB" id="A0A077WYX8"/>
<dbReference type="OrthoDB" id="1600564at2759"/>
<evidence type="ECO:0000313" key="2">
    <source>
        <dbReference type="EMBL" id="CDS12816.1"/>
    </source>
</evidence>
<keyword evidence="1" id="KW-0732">Signal</keyword>
<feature type="chain" id="PRO_5001726551" description="Carbohydrate esterase family 16 protein" evidence="1">
    <location>
        <begin position="25"/>
        <end position="182"/>
    </location>
</feature>
<accession>A0A077WYX8</accession>